<accession>A0A1H6CBF3</accession>
<dbReference type="AlphaFoldDB" id="A0A1H6CBF3"/>
<evidence type="ECO:0000313" key="1">
    <source>
        <dbReference type="EMBL" id="SEG70301.1"/>
    </source>
</evidence>
<reference evidence="1 2" key="1">
    <citation type="submission" date="2016-10" db="EMBL/GenBank/DDBJ databases">
        <authorList>
            <person name="de Groot N.N."/>
        </authorList>
    </citation>
    <scope>NUCLEOTIDE SEQUENCE [LARGE SCALE GENOMIC DNA]</scope>
    <source>
        <strain evidence="1 2">DSM 22012</strain>
    </source>
</reference>
<gene>
    <name evidence="1" type="ORF">SAMN05444390_103347</name>
</gene>
<dbReference type="Proteomes" id="UP000236745">
    <property type="component" value="Unassembled WGS sequence"/>
</dbReference>
<keyword evidence="2" id="KW-1185">Reference proteome</keyword>
<evidence type="ECO:0000313" key="2">
    <source>
        <dbReference type="Proteomes" id="UP000236745"/>
    </source>
</evidence>
<organism evidence="1 2">
    <name type="scientific">Marinobacterium lutimaris</name>
    <dbReference type="NCBI Taxonomy" id="568106"/>
    <lineage>
        <taxon>Bacteria</taxon>
        <taxon>Pseudomonadati</taxon>
        <taxon>Pseudomonadota</taxon>
        <taxon>Gammaproteobacteria</taxon>
        <taxon>Oceanospirillales</taxon>
        <taxon>Oceanospirillaceae</taxon>
        <taxon>Marinobacterium</taxon>
    </lineage>
</organism>
<name>A0A1H6CBF3_9GAMM</name>
<protein>
    <submittedName>
        <fullName evidence="1">Uncharacterized protein</fullName>
    </submittedName>
</protein>
<dbReference type="EMBL" id="FNVQ01000003">
    <property type="protein sequence ID" value="SEG70301.1"/>
    <property type="molecule type" value="Genomic_DNA"/>
</dbReference>
<proteinExistence type="predicted"/>
<sequence length="148" mass="15891">MPSRSTRLNTDLRRRKAGRAGTVAALLLAFVCAPLLAAEPSKQIAERYASEIEYAVVTRGPDRPLPPVTVVAPSPPPPVHEVVVSPVDGVRIAGEDLVFAQIMQDEYNAGCKRSQDCGHLMEPDIGIPPGDSLTPDAPFGTRRNVIEL</sequence>